<dbReference type="Gene3D" id="1.10.150.320">
    <property type="entry name" value="Photosystem II 12 kDa extrinsic protein"/>
    <property type="match status" value="1"/>
</dbReference>
<name>A0A6A5X4P3_9PLEO</name>
<reference evidence="9" key="1">
    <citation type="journal article" date="2020" name="Stud. Mycol.">
        <title>101 Dothideomycetes genomes: a test case for predicting lifestyles and emergence of pathogens.</title>
        <authorList>
            <person name="Haridas S."/>
            <person name="Albert R."/>
            <person name="Binder M."/>
            <person name="Bloem J."/>
            <person name="Labutti K."/>
            <person name="Salamov A."/>
            <person name="Andreopoulos B."/>
            <person name="Baker S."/>
            <person name="Barry K."/>
            <person name="Bills G."/>
            <person name="Bluhm B."/>
            <person name="Cannon C."/>
            <person name="Castanera R."/>
            <person name="Culley D."/>
            <person name="Daum C."/>
            <person name="Ezra D."/>
            <person name="Gonzalez J."/>
            <person name="Henrissat B."/>
            <person name="Kuo A."/>
            <person name="Liang C."/>
            <person name="Lipzen A."/>
            <person name="Lutzoni F."/>
            <person name="Magnuson J."/>
            <person name="Mondo S."/>
            <person name="Nolan M."/>
            <person name="Ohm R."/>
            <person name="Pangilinan J."/>
            <person name="Park H.-J."/>
            <person name="Ramirez L."/>
            <person name="Alfaro M."/>
            <person name="Sun H."/>
            <person name="Tritt A."/>
            <person name="Yoshinaga Y."/>
            <person name="Zwiers L.-H."/>
            <person name="Turgeon B."/>
            <person name="Goodwin S."/>
            <person name="Spatafora J."/>
            <person name="Crous P."/>
            <person name="Grigoriev I."/>
        </authorList>
    </citation>
    <scope>NUCLEOTIDE SEQUENCE</scope>
    <source>
        <strain evidence="9">CBS 123094</strain>
    </source>
</reference>
<dbReference type="GO" id="GO:0008017">
    <property type="term" value="F:microtubule binding"/>
    <property type="evidence" value="ECO:0007669"/>
    <property type="project" value="InterPro"/>
</dbReference>
<feature type="domain" description="Kinesin motor" evidence="8">
    <location>
        <begin position="3"/>
        <end position="336"/>
    </location>
</feature>
<dbReference type="CDD" id="cd00106">
    <property type="entry name" value="KISc"/>
    <property type="match status" value="1"/>
</dbReference>
<dbReference type="Proteomes" id="UP000799779">
    <property type="component" value="Unassembled WGS sequence"/>
</dbReference>
<dbReference type="SMART" id="SM00129">
    <property type="entry name" value="KISc"/>
    <property type="match status" value="1"/>
</dbReference>
<dbReference type="InterPro" id="IPR027417">
    <property type="entry name" value="P-loop_NTPase"/>
</dbReference>
<dbReference type="PANTHER" id="PTHR47969:SF15">
    <property type="entry name" value="CHROMOSOME-ASSOCIATED KINESIN KIF4A-RELATED"/>
    <property type="match status" value="1"/>
</dbReference>
<evidence type="ECO:0000256" key="7">
    <source>
        <dbReference type="SAM" id="MobiDB-lite"/>
    </source>
</evidence>
<feature type="binding site" evidence="6">
    <location>
        <begin position="93"/>
        <end position="100"/>
    </location>
    <ligand>
        <name>ATP</name>
        <dbReference type="ChEBI" id="CHEBI:30616"/>
    </ligand>
</feature>
<comment type="subcellular location">
    <subcellularLocation>
        <location evidence="1">Cytoplasm</location>
    </subcellularLocation>
</comment>
<evidence type="ECO:0000313" key="9">
    <source>
        <dbReference type="EMBL" id="KAF2007880.1"/>
    </source>
</evidence>
<evidence type="ECO:0000259" key="8">
    <source>
        <dbReference type="PROSITE" id="PS50067"/>
    </source>
</evidence>
<dbReference type="GO" id="GO:0003777">
    <property type="term" value="F:microtubule motor activity"/>
    <property type="evidence" value="ECO:0007669"/>
    <property type="project" value="InterPro"/>
</dbReference>
<dbReference type="OrthoDB" id="3176171at2759"/>
<dbReference type="InterPro" id="IPR036961">
    <property type="entry name" value="Kinesin_motor_dom_sf"/>
</dbReference>
<dbReference type="InterPro" id="IPR010994">
    <property type="entry name" value="RuvA_2-like"/>
</dbReference>
<dbReference type="PANTHER" id="PTHR47969">
    <property type="entry name" value="CHROMOSOME-ASSOCIATED KINESIN KIF4A-RELATED"/>
    <property type="match status" value="1"/>
</dbReference>
<gene>
    <name evidence="9" type="ORF">P154DRAFT_453127</name>
</gene>
<protein>
    <submittedName>
        <fullName evidence="9">Kinesin family protein-like protein</fullName>
    </submittedName>
</protein>
<dbReference type="EMBL" id="ML977556">
    <property type="protein sequence ID" value="KAF2007880.1"/>
    <property type="molecule type" value="Genomic_DNA"/>
</dbReference>
<accession>A0A6A5X4P3</accession>
<keyword evidence="3 6" id="KW-0547">Nucleotide-binding</keyword>
<dbReference type="PROSITE" id="PS50067">
    <property type="entry name" value="KINESIN_MOTOR_2"/>
    <property type="match status" value="1"/>
</dbReference>
<evidence type="ECO:0000256" key="6">
    <source>
        <dbReference type="PROSITE-ProRule" id="PRU00283"/>
    </source>
</evidence>
<keyword evidence="5" id="KW-0175">Coiled coil</keyword>
<keyword evidence="6" id="KW-0505">Motor protein</keyword>
<dbReference type="GO" id="GO:0005875">
    <property type="term" value="C:microtubule associated complex"/>
    <property type="evidence" value="ECO:0007669"/>
    <property type="project" value="TreeGrafter"/>
</dbReference>
<evidence type="ECO:0000313" key="10">
    <source>
        <dbReference type="Proteomes" id="UP000799779"/>
    </source>
</evidence>
<feature type="compositionally biased region" description="Basic and acidic residues" evidence="7">
    <location>
        <begin position="422"/>
        <end position="431"/>
    </location>
</feature>
<evidence type="ECO:0000256" key="5">
    <source>
        <dbReference type="ARBA" id="ARBA00023054"/>
    </source>
</evidence>
<comment type="similarity">
    <text evidence="6">Belongs to the TRAFAC class myosin-kinesin ATPase superfamily. Kinesin family.</text>
</comment>
<sequence>MSSVRVVARIRPLLKNEIDKDTIVAAESPDGEETSNPTIVRIPNPKNDAESFSFQFNSVYEQEATQQQLFESEVSPLVKHLFNGFDVCVFAYGCTGTGKTHTMRGGKSLADRGVIPRLLSNVYRKCRKIEKDTAGATQVEVAMSYYEIYCDRVYDLFEAPDKRTPSGLPIRDNNGKTVVVGLTEKPCSTLKEFEHLYDQANINRSTSATKLNAHSSRSHAILCVKITQTTEDTVRVSRVSAIDLAGSEDNRRTDNNKERLVESSAINKSLFVLAQCVEAISKKQSRIPYRESKMTRILSLGQNNGLTVMILNLAPVRSYHLDTLSSLNFANRTKKIEVSEVENETVYRNVAKPLAATTHFSGTNITRQPLRPLNGATNILHEREVTEKKAGGKPVKAFSVYSDTRKSGSRVSNMASQNQGIRRTETNKRAADSSSAIGRPTKTIRSDNPLRTRTAEPVLSKASIEALISQRIEEKLAEKAMQDSAAAPALSAELQKRLDELESRIGAKEEDEKAQGLQFLLMAKQHQVRGEDASALRMFQLAAPFFPDNAKLQTKMRNLEERIKAKREADLQKHVSAPVHSTIHSTAQPTVHSTAPSVVLPPMAPTSNLMAPLKPEKQQSKPKAFTTDESEDEEFAPIPESDHEESYVSDASFKYKPKAARKPKKTIKKLPIFRDAAEPSTMPIAATTPRTSRLLNIINSRDVNQIKALKGVGSKKADAIVTCLIEMEEDEVRDLESLSVLKGVGFRTVENMRMGLTVVDF</sequence>
<evidence type="ECO:0000256" key="1">
    <source>
        <dbReference type="ARBA" id="ARBA00004496"/>
    </source>
</evidence>
<evidence type="ECO:0000256" key="3">
    <source>
        <dbReference type="ARBA" id="ARBA00022741"/>
    </source>
</evidence>
<dbReference type="PRINTS" id="PR00380">
    <property type="entry name" value="KINESINHEAVY"/>
</dbReference>
<organism evidence="9 10">
    <name type="scientific">Amniculicola lignicola CBS 123094</name>
    <dbReference type="NCBI Taxonomy" id="1392246"/>
    <lineage>
        <taxon>Eukaryota</taxon>
        <taxon>Fungi</taxon>
        <taxon>Dikarya</taxon>
        <taxon>Ascomycota</taxon>
        <taxon>Pezizomycotina</taxon>
        <taxon>Dothideomycetes</taxon>
        <taxon>Pleosporomycetidae</taxon>
        <taxon>Pleosporales</taxon>
        <taxon>Amniculicolaceae</taxon>
        <taxon>Amniculicola</taxon>
    </lineage>
</organism>
<keyword evidence="10" id="KW-1185">Reference proteome</keyword>
<proteinExistence type="inferred from homology"/>
<keyword evidence="2" id="KW-0963">Cytoplasm</keyword>
<dbReference type="AlphaFoldDB" id="A0A6A5X4P3"/>
<dbReference type="GO" id="GO:0005524">
    <property type="term" value="F:ATP binding"/>
    <property type="evidence" value="ECO:0007669"/>
    <property type="project" value="UniProtKB-UniRule"/>
</dbReference>
<dbReference type="Gene3D" id="3.40.850.10">
    <property type="entry name" value="Kinesin motor domain"/>
    <property type="match status" value="1"/>
</dbReference>
<dbReference type="InterPro" id="IPR027640">
    <property type="entry name" value="Kinesin-like_fam"/>
</dbReference>
<dbReference type="SUPFAM" id="SSF52540">
    <property type="entry name" value="P-loop containing nucleoside triphosphate hydrolases"/>
    <property type="match status" value="1"/>
</dbReference>
<feature type="region of interest" description="Disordered" evidence="7">
    <location>
        <begin position="408"/>
        <end position="447"/>
    </location>
</feature>
<feature type="compositionally biased region" description="Polar residues" evidence="7">
    <location>
        <begin position="409"/>
        <end position="421"/>
    </location>
</feature>
<dbReference type="GO" id="GO:0005737">
    <property type="term" value="C:cytoplasm"/>
    <property type="evidence" value="ECO:0007669"/>
    <property type="project" value="UniProtKB-SubCell"/>
</dbReference>
<dbReference type="FunFam" id="3.40.850.10:FF:000072">
    <property type="entry name" value="Kinesin family protein"/>
    <property type="match status" value="1"/>
</dbReference>
<dbReference type="SUPFAM" id="SSF47781">
    <property type="entry name" value="RuvA domain 2-like"/>
    <property type="match status" value="1"/>
</dbReference>
<dbReference type="InterPro" id="IPR001752">
    <property type="entry name" value="Kinesin_motor_dom"/>
</dbReference>
<evidence type="ECO:0000256" key="4">
    <source>
        <dbReference type="ARBA" id="ARBA00022840"/>
    </source>
</evidence>
<dbReference type="GO" id="GO:0007018">
    <property type="term" value="P:microtubule-based movement"/>
    <property type="evidence" value="ECO:0007669"/>
    <property type="project" value="InterPro"/>
</dbReference>
<feature type="region of interest" description="Disordered" evidence="7">
    <location>
        <begin position="608"/>
        <end position="649"/>
    </location>
</feature>
<dbReference type="GO" id="GO:0051231">
    <property type="term" value="P:spindle elongation"/>
    <property type="evidence" value="ECO:0007669"/>
    <property type="project" value="TreeGrafter"/>
</dbReference>
<dbReference type="GO" id="GO:0007052">
    <property type="term" value="P:mitotic spindle organization"/>
    <property type="evidence" value="ECO:0007669"/>
    <property type="project" value="TreeGrafter"/>
</dbReference>
<dbReference type="Pfam" id="PF00225">
    <property type="entry name" value="Kinesin"/>
    <property type="match status" value="1"/>
</dbReference>
<evidence type="ECO:0000256" key="2">
    <source>
        <dbReference type="ARBA" id="ARBA00022490"/>
    </source>
</evidence>
<keyword evidence="4 6" id="KW-0067">ATP-binding</keyword>